<proteinExistence type="predicted"/>
<accession>A0A4V2F232</accession>
<feature type="region of interest" description="Disordered" evidence="1">
    <location>
        <begin position="46"/>
        <end position="65"/>
    </location>
</feature>
<dbReference type="PROSITE" id="PS51257">
    <property type="entry name" value="PROKAR_LIPOPROTEIN"/>
    <property type="match status" value="1"/>
</dbReference>
<dbReference type="AlphaFoldDB" id="A0A4V2F232"/>
<protein>
    <recommendedName>
        <fullName evidence="4">Lipoprotein</fullName>
    </recommendedName>
</protein>
<keyword evidence="3" id="KW-1185">Reference proteome</keyword>
<organism evidence="2 3">
    <name type="scientific">Pseudobacter ginsenosidimutans</name>
    <dbReference type="NCBI Taxonomy" id="661488"/>
    <lineage>
        <taxon>Bacteria</taxon>
        <taxon>Pseudomonadati</taxon>
        <taxon>Bacteroidota</taxon>
        <taxon>Chitinophagia</taxon>
        <taxon>Chitinophagales</taxon>
        <taxon>Chitinophagaceae</taxon>
        <taxon>Pseudobacter</taxon>
    </lineage>
</organism>
<comment type="caution">
    <text evidence="2">The sequence shown here is derived from an EMBL/GenBank/DDBJ whole genome shotgun (WGS) entry which is preliminary data.</text>
</comment>
<evidence type="ECO:0008006" key="4">
    <source>
        <dbReference type="Google" id="ProtNLM"/>
    </source>
</evidence>
<sequence length="205" mass="23771">MSKKIILLLFVSSIVIIACNDSLKERELALKERELSIREKELASEKKPISASTDNKATPTVSNPQTREVKKNKKYIFVVLKAKQPALHTVTNKQEYSTDAGGISVPIGDRYSYVTLMETNYYTSEVIEVGDYSIAKQYKLMDQFEFQIKEKIEEDDRQYYFEVNTKVYSNRDGYHAYASEIVNRKCFVYDSYEKASIECKKSIRF</sequence>
<reference evidence="2 3" key="1">
    <citation type="submission" date="2019-02" db="EMBL/GenBank/DDBJ databases">
        <title>Genomic Encyclopedia of Type Strains, Phase IV (KMG-IV): sequencing the most valuable type-strain genomes for metagenomic binning, comparative biology and taxonomic classification.</title>
        <authorList>
            <person name="Goeker M."/>
        </authorList>
    </citation>
    <scope>NUCLEOTIDE SEQUENCE [LARGE SCALE GENOMIC DNA]</scope>
    <source>
        <strain evidence="2 3">DSM 18116</strain>
    </source>
</reference>
<dbReference type="RefSeq" id="WP_130540203.1">
    <property type="nucleotide sequence ID" value="NZ_CP042431.1"/>
</dbReference>
<name>A0A4V2F232_9BACT</name>
<dbReference type="Proteomes" id="UP000293874">
    <property type="component" value="Unassembled WGS sequence"/>
</dbReference>
<evidence type="ECO:0000313" key="3">
    <source>
        <dbReference type="Proteomes" id="UP000293874"/>
    </source>
</evidence>
<dbReference type="EMBL" id="SGXA01000001">
    <property type="protein sequence ID" value="RZS75867.1"/>
    <property type="molecule type" value="Genomic_DNA"/>
</dbReference>
<evidence type="ECO:0000313" key="2">
    <source>
        <dbReference type="EMBL" id="RZS75867.1"/>
    </source>
</evidence>
<gene>
    <name evidence="2" type="ORF">EV199_1742</name>
</gene>
<evidence type="ECO:0000256" key="1">
    <source>
        <dbReference type="SAM" id="MobiDB-lite"/>
    </source>
</evidence>
<feature type="compositionally biased region" description="Polar residues" evidence="1">
    <location>
        <begin position="50"/>
        <end position="65"/>
    </location>
</feature>